<dbReference type="PANTHER" id="PTHR43028:SF5">
    <property type="entry name" value="3'(2'),5'-BISPHOSPHATE NUCLEOTIDASE 1"/>
    <property type="match status" value="1"/>
</dbReference>
<sequence>MHHDDILTLCGIARLAGQEILRVAETAFAVDTKADDSPVTQADRASDAIIRQALGELYPDIPILSEESGQSDYAVRKDWKRFWLVDPLDGTKEFIKRNGEFTVNIALMEKNRPVFGIIQVPTKDDIYFGGPSQGAFRLSGTGAPVPIAVRQPAPGAPVLVGASRSHPDANLDAYLAALPPHELVTAGSAYKFCLLAQGTIHLYPRFNPTMEWDTAAGQAIVEGAGGRFTAPDGSPFPYNKPCLRNGPFVATALAG</sequence>
<comment type="cofactor">
    <cofactor evidence="9 10">
        <name>Mg(2+)</name>
        <dbReference type="ChEBI" id="CHEBI:18420"/>
    </cofactor>
</comment>
<evidence type="ECO:0000256" key="8">
    <source>
        <dbReference type="ARBA" id="ARBA00023136"/>
    </source>
</evidence>
<dbReference type="CDD" id="cd01638">
    <property type="entry name" value="CysQ"/>
    <property type="match status" value="1"/>
</dbReference>
<keyword evidence="7 9" id="KW-0460">Magnesium</keyword>
<dbReference type="AlphaFoldDB" id="A0A7K3NKX9"/>
<keyword evidence="8 9" id="KW-0472">Membrane</keyword>
<dbReference type="Gene3D" id="3.30.540.10">
    <property type="entry name" value="Fructose-1,6-Bisphosphatase, subunit A, domain 1"/>
    <property type="match status" value="1"/>
</dbReference>
<feature type="binding site" evidence="9">
    <location>
        <position position="213"/>
    </location>
    <ligand>
        <name>Mg(2+)</name>
        <dbReference type="ChEBI" id="CHEBI:18420"/>
        <label>2</label>
    </ligand>
</feature>
<comment type="similarity">
    <text evidence="2 9">Belongs to the inositol monophosphatase superfamily. CysQ family.</text>
</comment>
<feature type="binding site" evidence="9">
    <location>
        <position position="66"/>
    </location>
    <ligand>
        <name>Mg(2+)</name>
        <dbReference type="ChEBI" id="CHEBI:18420"/>
        <label>1</label>
    </ligand>
</feature>
<evidence type="ECO:0000313" key="11">
    <source>
        <dbReference type="EMBL" id="NDY56858.1"/>
    </source>
</evidence>
<comment type="caution">
    <text evidence="11">The sequence shown here is derived from an EMBL/GenBank/DDBJ whole genome shotgun (WGS) entry which is preliminary data.</text>
</comment>
<evidence type="ECO:0000256" key="5">
    <source>
        <dbReference type="ARBA" id="ARBA00022723"/>
    </source>
</evidence>
<dbReference type="PRINTS" id="PR00377">
    <property type="entry name" value="IMPHPHTASES"/>
</dbReference>
<dbReference type="NCBIfam" id="TIGR01331">
    <property type="entry name" value="bisphos_cysQ"/>
    <property type="match status" value="1"/>
</dbReference>
<feature type="binding site" evidence="9">
    <location>
        <position position="86"/>
    </location>
    <ligand>
        <name>Mg(2+)</name>
        <dbReference type="ChEBI" id="CHEBI:18420"/>
        <label>1</label>
    </ligand>
</feature>
<feature type="binding site" evidence="10">
    <location>
        <position position="88"/>
    </location>
    <ligand>
        <name>Mg(2+)</name>
        <dbReference type="ChEBI" id="CHEBI:18420"/>
        <label>1</label>
        <note>catalytic</note>
    </ligand>
</feature>
<feature type="binding site" evidence="10">
    <location>
        <position position="89"/>
    </location>
    <ligand>
        <name>Mg(2+)</name>
        <dbReference type="ChEBI" id="CHEBI:18420"/>
        <label>1</label>
        <note>catalytic</note>
    </ligand>
</feature>
<organism evidence="11 12">
    <name type="scientific">Desulfolutivibrio sulfodismutans</name>
    <dbReference type="NCBI Taxonomy" id="63561"/>
    <lineage>
        <taxon>Bacteria</taxon>
        <taxon>Pseudomonadati</taxon>
        <taxon>Thermodesulfobacteriota</taxon>
        <taxon>Desulfovibrionia</taxon>
        <taxon>Desulfovibrionales</taxon>
        <taxon>Desulfovibrionaceae</taxon>
        <taxon>Desulfolutivibrio</taxon>
    </lineage>
</organism>
<dbReference type="GO" id="GO:0000287">
    <property type="term" value="F:magnesium ion binding"/>
    <property type="evidence" value="ECO:0007669"/>
    <property type="project" value="UniProtKB-UniRule"/>
</dbReference>
<evidence type="ECO:0000256" key="6">
    <source>
        <dbReference type="ARBA" id="ARBA00022801"/>
    </source>
</evidence>
<reference evidence="11 12" key="1">
    <citation type="submission" date="2020-02" db="EMBL/GenBank/DDBJ databases">
        <title>Comparative genomics of sulfur disproportionating microorganisms.</title>
        <authorList>
            <person name="Ward L.M."/>
            <person name="Bertran E."/>
            <person name="Johnston D.T."/>
        </authorList>
    </citation>
    <scope>NUCLEOTIDE SEQUENCE [LARGE SCALE GENOMIC DNA]</scope>
    <source>
        <strain evidence="11 12">DSM 3696</strain>
    </source>
</reference>
<keyword evidence="6 9" id="KW-0378">Hydrolase</keyword>
<dbReference type="GO" id="GO:0046854">
    <property type="term" value="P:phosphatidylinositol phosphate biosynthetic process"/>
    <property type="evidence" value="ECO:0007669"/>
    <property type="project" value="InterPro"/>
</dbReference>
<evidence type="ECO:0000313" key="12">
    <source>
        <dbReference type="Proteomes" id="UP000469724"/>
    </source>
</evidence>
<dbReference type="Proteomes" id="UP000469724">
    <property type="component" value="Unassembled WGS sequence"/>
</dbReference>
<dbReference type="SUPFAM" id="SSF56655">
    <property type="entry name" value="Carbohydrate phosphatase"/>
    <property type="match status" value="1"/>
</dbReference>
<proteinExistence type="inferred from homology"/>
<accession>A0A7K3NKX9</accession>
<dbReference type="InterPro" id="IPR000760">
    <property type="entry name" value="Inositol_monophosphatase-like"/>
</dbReference>
<dbReference type="InterPro" id="IPR020583">
    <property type="entry name" value="Inositol_monoP_metal-BS"/>
</dbReference>
<keyword evidence="5 9" id="KW-0479">Metal-binding</keyword>
<feature type="binding site" evidence="9">
    <location>
        <position position="86"/>
    </location>
    <ligand>
        <name>Mg(2+)</name>
        <dbReference type="ChEBI" id="CHEBI:18420"/>
        <label>2</label>
    </ligand>
</feature>
<feature type="binding site" evidence="9">
    <location>
        <position position="213"/>
    </location>
    <ligand>
        <name>substrate</name>
    </ligand>
</feature>
<feature type="binding site" evidence="10">
    <location>
        <position position="213"/>
    </location>
    <ligand>
        <name>Mg(2+)</name>
        <dbReference type="ChEBI" id="CHEBI:18420"/>
        <label>1</label>
        <note>catalytic</note>
    </ligand>
</feature>
<dbReference type="GO" id="GO:0008441">
    <property type="term" value="F:3'(2'),5'-bisphosphate nucleotidase activity"/>
    <property type="evidence" value="ECO:0007669"/>
    <property type="project" value="UniProtKB-UniRule"/>
</dbReference>
<feature type="binding site" evidence="9">
    <location>
        <position position="89"/>
    </location>
    <ligand>
        <name>Mg(2+)</name>
        <dbReference type="ChEBI" id="CHEBI:18420"/>
        <label>2</label>
    </ligand>
</feature>
<dbReference type="PROSITE" id="PS00629">
    <property type="entry name" value="IMP_1"/>
    <property type="match status" value="1"/>
</dbReference>
<name>A0A7K3NKX9_9BACT</name>
<evidence type="ECO:0000256" key="10">
    <source>
        <dbReference type="PIRSR" id="PIRSR600760-2"/>
    </source>
</evidence>
<dbReference type="PROSITE" id="PS00630">
    <property type="entry name" value="IMP_2"/>
    <property type="match status" value="1"/>
</dbReference>
<dbReference type="Pfam" id="PF00459">
    <property type="entry name" value="Inositol_P"/>
    <property type="match status" value="1"/>
</dbReference>
<dbReference type="EMBL" id="JAAGRQ010000029">
    <property type="protein sequence ID" value="NDY56858.1"/>
    <property type="molecule type" value="Genomic_DNA"/>
</dbReference>
<evidence type="ECO:0000256" key="3">
    <source>
        <dbReference type="ARBA" id="ARBA00022475"/>
    </source>
</evidence>
<keyword evidence="12" id="KW-1185">Reference proteome</keyword>
<dbReference type="GO" id="GO:0000103">
    <property type="term" value="P:sulfate assimilation"/>
    <property type="evidence" value="ECO:0007669"/>
    <property type="project" value="TreeGrafter"/>
</dbReference>
<feature type="binding site" evidence="10">
    <location>
        <position position="66"/>
    </location>
    <ligand>
        <name>Mg(2+)</name>
        <dbReference type="ChEBI" id="CHEBI:18420"/>
        <label>1</label>
        <note>catalytic</note>
    </ligand>
</feature>
<dbReference type="HAMAP" id="MF_02095">
    <property type="entry name" value="CysQ"/>
    <property type="match status" value="1"/>
</dbReference>
<feature type="binding site" evidence="9">
    <location>
        <begin position="88"/>
        <end position="91"/>
    </location>
    <ligand>
        <name>substrate</name>
    </ligand>
</feature>
<feature type="binding site" evidence="9">
    <location>
        <position position="66"/>
    </location>
    <ligand>
        <name>substrate</name>
    </ligand>
</feature>
<keyword evidence="4" id="KW-0997">Cell inner membrane</keyword>
<evidence type="ECO:0000256" key="1">
    <source>
        <dbReference type="ARBA" id="ARBA00001625"/>
    </source>
</evidence>
<dbReference type="GO" id="GO:0005886">
    <property type="term" value="C:plasma membrane"/>
    <property type="evidence" value="ECO:0007669"/>
    <property type="project" value="UniProtKB-SubCell"/>
</dbReference>
<dbReference type="RefSeq" id="WP_163301905.1">
    <property type="nucleotide sequence ID" value="NZ_JAAGRQ010000029.1"/>
</dbReference>
<gene>
    <name evidence="9 11" type="primary">cysQ</name>
    <name evidence="11" type="ORF">G3N56_08900</name>
</gene>
<evidence type="ECO:0000256" key="2">
    <source>
        <dbReference type="ARBA" id="ARBA00005289"/>
    </source>
</evidence>
<dbReference type="Gene3D" id="3.40.190.80">
    <property type="match status" value="1"/>
</dbReference>
<comment type="subcellular location">
    <subcellularLocation>
        <location evidence="9">Cell membrane</location>
        <topology evidence="9">Peripheral membrane protein</topology>
        <orientation evidence="9">Cytoplasmic side</orientation>
    </subcellularLocation>
</comment>
<comment type="catalytic activity">
    <reaction evidence="1 9">
        <text>adenosine 3',5'-bisphosphate + H2O = AMP + phosphate</text>
        <dbReference type="Rhea" id="RHEA:10040"/>
        <dbReference type="ChEBI" id="CHEBI:15377"/>
        <dbReference type="ChEBI" id="CHEBI:43474"/>
        <dbReference type="ChEBI" id="CHEBI:58343"/>
        <dbReference type="ChEBI" id="CHEBI:456215"/>
        <dbReference type="EC" id="3.1.3.7"/>
    </reaction>
</comment>
<feature type="binding site" evidence="9">
    <location>
        <position position="88"/>
    </location>
    <ligand>
        <name>Mg(2+)</name>
        <dbReference type="ChEBI" id="CHEBI:18420"/>
        <label>1</label>
    </ligand>
</feature>
<dbReference type="InterPro" id="IPR020550">
    <property type="entry name" value="Inositol_monophosphatase_CS"/>
</dbReference>
<protein>
    <recommendedName>
        <fullName evidence="9">3'(2'),5'-bisphosphate nucleotidase CysQ</fullName>
        <ecNumber evidence="9">3.1.3.7</ecNumber>
    </recommendedName>
    <alternativeName>
        <fullName evidence="9">3'(2'),5-bisphosphonucleoside 3'(2')-phosphohydrolase</fullName>
    </alternativeName>
    <alternativeName>
        <fullName evidence="9">3'-phosphoadenosine 5'-phosphate phosphatase</fullName>
        <shortName evidence="9">PAP phosphatase</shortName>
    </alternativeName>
</protein>
<dbReference type="EC" id="3.1.3.7" evidence="9"/>
<dbReference type="GO" id="GO:0050427">
    <property type="term" value="P:3'-phosphoadenosine 5'-phosphosulfate metabolic process"/>
    <property type="evidence" value="ECO:0007669"/>
    <property type="project" value="TreeGrafter"/>
</dbReference>
<dbReference type="InterPro" id="IPR006240">
    <property type="entry name" value="CysQ"/>
</dbReference>
<keyword evidence="3 9" id="KW-1003">Cell membrane</keyword>
<dbReference type="PANTHER" id="PTHR43028">
    <property type="entry name" value="3'(2'),5'-BISPHOSPHATE NUCLEOTIDASE 1"/>
    <property type="match status" value="1"/>
</dbReference>
<comment type="function">
    <text evidence="9">Converts adenosine-3',5'-bisphosphate (PAP) to AMP.</text>
</comment>
<evidence type="ECO:0000256" key="7">
    <source>
        <dbReference type="ARBA" id="ARBA00022842"/>
    </source>
</evidence>
<dbReference type="InterPro" id="IPR050725">
    <property type="entry name" value="CysQ/Inositol_MonoPase"/>
</dbReference>
<evidence type="ECO:0000256" key="9">
    <source>
        <dbReference type="HAMAP-Rule" id="MF_02095"/>
    </source>
</evidence>
<evidence type="ECO:0000256" key="4">
    <source>
        <dbReference type="ARBA" id="ARBA00022519"/>
    </source>
</evidence>
<feature type="binding site" evidence="10">
    <location>
        <position position="86"/>
    </location>
    <ligand>
        <name>Mg(2+)</name>
        <dbReference type="ChEBI" id="CHEBI:18420"/>
        <label>1</label>
        <note>catalytic</note>
    </ligand>
</feature>